<dbReference type="EMBL" id="ACIS01000012">
    <property type="protein sequence ID" value="EEG06967.1"/>
    <property type="molecule type" value="Genomic_DNA"/>
</dbReference>
<comment type="caution">
    <text evidence="2">The sequence shown here is derived from an EMBL/GenBank/DDBJ whole genome shotgun (WGS) entry which is preliminary data.</text>
</comment>
<sequence precursor="true">MVSKKFLVLWLVCFVSSASFAADSFHTDLGMVQVFSSEIGTHPTILMKLFNSKISAMDEQYPELAKVFLEEVAAAGYPITVPQEKSQFYTIEEVYAGKPEDYVFPKESETSGLRFPIFHLLGNGLMCAAFRACDNLAIAANATFDTVNSAQAEAIHNTSPELPEGQKKATLMVISKLCTMQGRSCALSVALAYDPVVSMDQLRLANAREGFPRSMLLK</sequence>
<evidence type="ECO:0000313" key="2">
    <source>
        <dbReference type="EMBL" id="EEG06967.1"/>
    </source>
</evidence>
<organism evidence="2 3">
    <name type="scientific">Pseudogulbenkiania ferrooxidans 2002</name>
    <dbReference type="NCBI Taxonomy" id="279714"/>
    <lineage>
        <taxon>Bacteria</taxon>
        <taxon>Pseudomonadati</taxon>
        <taxon>Pseudomonadota</taxon>
        <taxon>Betaproteobacteria</taxon>
        <taxon>Neisseriales</taxon>
        <taxon>Chromobacteriaceae</taxon>
        <taxon>Pseudogulbenkiania</taxon>
    </lineage>
</organism>
<evidence type="ECO:0000256" key="1">
    <source>
        <dbReference type="SAM" id="SignalP"/>
    </source>
</evidence>
<dbReference type="Proteomes" id="UP000003165">
    <property type="component" value="Unassembled WGS sequence"/>
</dbReference>
<proteinExistence type="predicted"/>
<keyword evidence="3" id="KW-1185">Reference proteome</keyword>
<feature type="chain" id="PRO_5002893851" evidence="1">
    <location>
        <begin position="22"/>
        <end position="218"/>
    </location>
</feature>
<feature type="signal peptide" evidence="1">
    <location>
        <begin position="1"/>
        <end position="21"/>
    </location>
</feature>
<gene>
    <name evidence="2" type="ORF">FuraDRAFT_3550</name>
</gene>
<reference evidence="2 3" key="1">
    <citation type="submission" date="2009-02" db="EMBL/GenBank/DDBJ databases">
        <title>Sequencing of the draft genome and assembly of Lutiella nitroferrum 2002.</title>
        <authorList>
            <consortium name="US DOE Joint Genome Institute (JGI-PGF)"/>
            <person name="Lucas S."/>
            <person name="Copeland A."/>
            <person name="Lapidus A."/>
            <person name="Glavina del Rio T."/>
            <person name="Tice H."/>
            <person name="Bruce D."/>
            <person name="Goodwin L."/>
            <person name="Pitluck S."/>
            <person name="Larimer F."/>
            <person name="Land M.L."/>
            <person name="Hauser L."/>
            <person name="Coates J.D."/>
        </authorList>
    </citation>
    <scope>NUCLEOTIDE SEQUENCE [LARGE SCALE GENOMIC DNA]</scope>
    <source>
        <strain evidence="2 3">2002</strain>
    </source>
</reference>
<dbReference type="AlphaFoldDB" id="B9Z864"/>
<accession>B9Z864</accession>
<dbReference type="eggNOG" id="ENOG5033C76">
    <property type="taxonomic scope" value="Bacteria"/>
</dbReference>
<keyword evidence="1" id="KW-0732">Signal</keyword>
<evidence type="ECO:0000313" key="3">
    <source>
        <dbReference type="Proteomes" id="UP000003165"/>
    </source>
</evidence>
<name>B9Z864_9NEIS</name>
<protein>
    <submittedName>
        <fullName evidence="2">Uncharacterized protein</fullName>
    </submittedName>
</protein>